<accession>A0A166URH4</accession>
<proteinExistence type="predicted"/>
<feature type="compositionally biased region" description="Polar residues" evidence="1">
    <location>
        <begin position="62"/>
        <end position="71"/>
    </location>
</feature>
<sequence>MHSNRPLHSRRSWDGSFINDSSSSPLLTAPSSPIFPSTPSSSWHRASNAIRTVFKPSHERSQNVPQMGSAQKESEMWGKYGTITFPTNSYLHTRNKQTSSPTMTGTPTSYTGTSPDRNRYDSHTSGKRHDFIPPLQSTSSTHTRPAARKLYDSLDLYSTGHQRRPGRDSATPGASRDSLMLVPSSKALLQPQRVNTGASTSTSDATMLLAVRLLSNVHSLAFEVANLIDDIAVPSELAAMVAEDSRKLTAASQSQGYSGPIEVVQSLYRDLHVLRQILITPQASEIDQEPLQKPLLACQKSLKEFSKAVPRPSTTSSKRWLHHGMAVQQDRP</sequence>
<feature type="region of interest" description="Disordered" evidence="1">
    <location>
        <begin position="23"/>
        <end position="45"/>
    </location>
</feature>
<organism evidence="2 3">
    <name type="scientific">Athelia psychrophila</name>
    <dbReference type="NCBI Taxonomy" id="1759441"/>
    <lineage>
        <taxon>Eukaryota</taxon>
        <taxon>Fungi</taxon>
        <taxon>Dikarya</taxon>
        <taxon>Basidiomycota</taxon>
        <taxon>Agaricomycotina</taxon>
        <taxon>Agaricomycetes</taxon>
        <taxon>Agaricomycetidae</taxon>
        <taxon>Atheliales</taxon>
        <taxon>Atheliaceae</taxon>
        <taxon>Athelia</taxon>
    </lineage>
</organism>
<feature type="region of interest" description="Disordered" evidence="1">
    <location>
        <begin position="88"/>
        <end position="177"/>
    </location>
</feature>
<feature type="compositionally biased region" description="Low complexity" evidence="1">
    <location>
        <begin position="23"/>
        <end position="42"/>
    </location>
</feature>
<feature type="compositionally biased region" description="Low complexity" evidence="1">
    <location>
        <begin position="98"/>
        <end position="115"/>
    </location>
</feature>
<gene>
    <name evidence="2" type="ORF">FIBSPDRAFT_549230</name>
</gene>
<name>A0A166URH4_9AGAM</name>
<reference evidence="2 3" key="1">
    <citation type="journal article" date="2016" name="Mol. Biol. Evol.">
        <title>Comparative Genomics of Early-Diverging Mushroom-Forming Fungi Provides Insights into the Origins of Lignocellulose Decay Capabilities.</title>
        <authorList>
            <person name="Nagy L.G."/>
            <person name="Riley R."/>
            <person name="Tritt A."/>
            <person name="Adam C."/>
            <person name="Daum C."/>
            <person name="Floudas D."/>
            <person name="Sun H."/>
            <person name="Yadav J.S."/>
            <person name="Pangilinan J."/>
            <person name="Larsson K.H."/>
            <person name="Matsuura K."/>
            <person name="Barry K."/>
            <person name="Labutti K."/>
            <person name="Kuo R."/>
            <person name="Ohm R.A."/>
            <person name="Bhattacharya S.S."/>
            <person name="Shirouzu T."/>
            <person name="Yoshinaga Y."/>
            <person name="Martin F.M."/>
            <person name="Grigoriev I.V."/>
            <person name="Hibbett D.S."/>
        </authorList>
    </citation>
    <scope>NUCLEOTIDE SEQUENCE [LARGE SCALE GENOMIC DNA]</scope>
    <source>
        <strain evidence="2 3">CBS 109695</strain>
    </source>
</reference>
<feature type="region of interest" description="Disordered" evidence="1">
    <location>
        <begin position="54"/>
        <end position="73"/>
    </location>
</feature>
<keyword evidence="3" id="KW-1185">Reference proteome</keyword>
<evidence type="ECO:0000313" key="3">
    <source>
        <dbReference type="Proteomes" id="UP000076532"/>
    </source>
</evidence>
<feature type="compositionally biased region" description="Basic and acidic residues" evidence="1">
    <location>
        <begin position="116"/>
        <end position="131"/>
    </location>
</feature>
<feature type="region of interest" description="Disordered" evidence="1">
    <location>
        <begin position="307"/>
        <end position="332"/>
    </location>
</feature>
<dbReference type="AlphaFoldDB" id="A0A166URH4"/>
<dbReference type="Proteomes" id="UP000076532">
    <property type="component" value="Unassembled WGS sequence"/>
</dbReference>
<evidence type="ECO:0000256" key="1">
    <source>
        <dbReference type="SAM" id="MobiDB-lite"/>
    </source>
</evidence>
<dbReference type="EMBL" id="KV417487">
    <property type="protein sequence ID" value="KZP31948.1"/>
    <property type="molecule type" value="Genomic_DNA"/>
</dbReference>
<evidence type="ECO:0000313" key="2">
    <source>
        <dbReference type="EMBL" id="KZP31948.1"/>
    </source>
</evidence>
<protein>
    <submittedName>
        <fullName evidence="2">Uncharacterized protein</fullName>
    </submittedName>
</protein>